<proteinExistence type="predicted"/>
<sequence length="65" mass="7374">MDGMHNAFKEQLSPGREERSEQIEGKCVNDSTFTKDHFEEELLNEIMKLSHDLNSGTDDCSSNPT</sequence>
<reference evidence="2" key="1">
    <citation type="submission" date="2021-06" db="EMBL/GenBank/DDBJ databases">
        <authorList>
            <person name="Hodson N. C."/>
            <person name="Mongue J. A."/>
            <person name="Jaron S. K."/>
        </authorList>
    </citation>
    <scope>NUCLEOTIDE SEQUENCE</scope>
</reference>
<feature type="compositionally biased region" description="Basic and acidic residues" evidence="1">
    <location>
        <begin position="15"/>
        <end position="24"/>
    </location>
</feature>
<dbReference type="EMBL" id="CAJVCH010527741">
    <property type="protein sequence ID" value="CAG7822880.1"/>
    <property type="molecule type" value="Genomic_DNA"/>
</dbReference>
<evidence type="ECO:0000256" key="1">
    <source>
        <dbReference type="SAM" id="MobiDB-lite"/>
    </source>
</evidence>
<keyword evidence="3" id="KW-1185">Reference proteome</keyword>
<feature type="non-terminal residue" evidence="2">
    <location>
        <position position="65"/>
    </location>
</feature>
<name>A0A8J2L0H3_9HEXA</name>
<organism evidence="2 3">
    <name type="scientific">Allacma fusca</name>
    <dbReference type="NCBI Taxonomy" id="39272"/>
    <lineage>
        <taxon>Eukaryota</taxon>
        <taxon>Metazoa</taxon>
        <taxon>Ecdysozoa</taxon>
        <taxon>Arthropoda</taxon>
        <taxon>Hexapoda</taxon>
        <taxon>Collembola</taxon>
        <taxon>Symphypleona</taxon>
        <taxon>Sminthuridae</taxon>
        <taxon>Allacma</taxon>
    </lineage>
</organism>
<accession>A0A8J2L0H3</accession>
<dbReference type="AlphaFoldDB" id="A0A8J2L0H3"/>
<protein>
    <submittedName>
        <fullName evidence="2">Uncharacterized protein</fullName>
    </submittedName>
</protein>
<gene>
    <name evidence="2" type="ORF">AFUS01_LOCUS33125</name>
</gene>
<evidence type="ECO:0000313" key="3">
    <source>
        <dbReference type="Proteomes" id="UP000708208"/>
    </source>
</evidence>
<comment type="caution">
    <text evidence="2">The sequence shown here is derived from an EMBL/GenBank/DDBJ whole genome shotgun (WGS) entry which is preliminary data.</text>
</comment>
<evidence type="ECO:0000313" key="2">
    <source>
        <dbReference type="EMBL" id="CAG7822880.1"/>
    </source>
</evidence>
<dbReference type="Proteomes" id="UP000708208">
    <property type="component" value="Unassembled WGS sequence"/>
</dbReference>
<feature type="region of interest" description="Disordered" evidence="1">
    <location>
        <begin position="1"/>
        <end position="28"/>
    </location>
</feature>